<reference evidence="5" key="1">
    <citation type="submission" date="2020-05" db="EMBL/GenBank/DDBJ databases">
        <authorList>
            <person name="Chiriac C."/>
            <person name="Salcher M."/>
            <person name="Ghai R."/>
            <person name="Kavagutti S V."/>
        </authorList>
    </citation>
    <scope>NUCLEOTIDE SEQUENCE</scope>
</reference>
<proteinExistence type="inferred from homology"/>
<accession>A0A6J6NPY6</accession>
<evidence type="ECO:0000256" key="3">
    <source>
        <dbReference type="ARBA" id="ARBA00023315"/>
    </source>
</evidence>
<comment type="similarity">
    <text evidence="1">Belongs to the thiolase-like superfamily. Thiolase family.</text>
</comment>
<evidence type="ECO:0000313" key="5">
    <source>
        <dbReference type="EMBL" id="CAB4686735.1"/>
    </source>
</evidence>
<feature type="domain" description="Thiolase-like protein type 1 additional C-terminal" evidence="4">
    <location>
        <begin position="415"/>
        <end position="493"/>
    </location>
</feature>
<keyword evidence="2" id="KW-0808">Transferase</keyword>
<dbReference type="Gene3D" id="2.40.50.840">
    <property type="match status" value="1"/>
</dbReference>
<protein>
    <submittedName>
        <fullName evidence="5">Unannotated protein</fullName>
    </submittedName>
</protein>
<dbReference type="AlphaFoldDB" id="A0A6J6NPY6"/>
<gene>
    <name evidence="5" type="ORF">UFOPK2582_00159</name>
</gene>
<evidence type="ECO:0000256" key="1">
    <source>
        <dbReference type="ARBA" id="ARBA00010982"/>
    </source>
</evidence>
<dbReference type="Gene3D" id="3.40.47.10">
    <property type="match status" value="1"/>
</dbReference>
<dbReference type="InterPro" id="IPR016039">
    <property type="entry name" value="Thiolase-like"/>
</dbReference>
<dbReference type="GO" id="GO:0016746">
    <property type="term" value="F:acyltransferase activity"/>
    <property type="evidence" value="ECO:0007669"/>
    <property type="project" value="UniProtKB-KW"/>
</dbReference>
<sequence>MSEASSSLNPRTPVIIGVGQILNRVDQGAIPYEPATLMTQALLAAQADSGAETALASAHVVAAVPTISWRYSNPGALVREQLGCVDAKTWYATVGGNTPQSMVNRLAAAISTGEFDLALLCGGESGKSRSAAKKLGLELDWTSQASDETPDWMDESPFFMGHSSEAARGILMPLQVYPLFENALWQDSTRTMAEHLDYVGEIWSGFSRVAEQNPYAWNRTSFTAEEITTPTSQNRMIGYPYTKRMVANPDVDMASGIILCSVERARALGVPADRWVFVHAGTDAKDRSLSERLDFHSSAAMRIAGNRALELAQVDIDQVEHVDLYSCYPSAVQLALRELSISADRQLTVYGGLSFAGGPWNNPVGHALCSMVQVLREDAGSMGLVTANGGHVDKHAFGLYATNPPKAGYRWERPQAEVDAVAGRPAAGDYLGEASIETWTVMHDREGLATRGHAACLTPQGERAWAVTSQPELMAAMTSEALLGRAVQIAAEGELQFL</sequence>
<dbReference type="EMBL" id="CAEZXS010000009">
    <property type="protein sequence ID" value="CAB4686735.1"/>
    <property type="molecule type" value="Genomic_DNA"/>
</dbReference>
<dbReference type="Pfam" id="PF18313">
    <property type="entry name" value="TLP1_add_C"/>
    <property type="match status" value="1"/>
</dbReference>
<dbReference type="SUPFAM" id="SSF53901">
    <property type="entry name" value="Thiolase-like"/>
    <property type="match status" value="1"/>
</dbReference>
<dbReference type="InterPro" id="IPR040771">
    <property type="entry name" value="TLP1_add_C"/>
</dbReference>
<dbReference type="PANTHER" id="PTHR18919">
    <property type="entry name" value="ACETYL-COA C-ACYLTRANSFERASE"/>
    <property type="match status" value="1"/>
</dbReference>
<name>A0A6J6NPY6_9ZZZZ</name>
<organism evidence="5">
    <name type="scientific">freshwater metagenome</name>
    <dbReference type="NCBI Taxonomy" id="449393"/>
    <lineage>
        <taxon>unclassified sequences</taxon>
        <taxon>metagenomes</taxon>
        <taxon>ecological metagenomes</taxon>
    </lineage>
</organism>
<dbReference type="PANTHER" id="PTHR18919:SF139">
    <property type="entry name" value="THIOLASE-LIKE PROTEIN TYPE 1 ADDITIONAL C-TERMINAL DOMAIN-CONTAINING PROTEIN"/>
    <property type="match status" value="1"/>
</dbReference>
<keyword evidence="3" id="KW-0012">Acyltransferase</keyword>
<evidence type="ECO:0000256" key="2">
    <source>
        <dbReference type="ARBA" id="ARBA00022679"/>
    </source>
</evidence>
<evidence type="ECO:0000259" key="4">
    <source>
        <dbReference type="Pfam" id="PF18313"/>
    </source>
</evidence>